<proteinExistence type="predicted"/>
<name>A0ABR7LG60_9PSEU</name>
<dbReference type="RefSeq" id="WP_187224773.1">
    <property type="nucleotide sequence ID" value="NZ_JABVED010000041.1"/>
</dbReference>
<feature type="signal peptide" evidence="1">
    <location>
        <begin position="1"/>
        <end position="27"/>
    </location>
</feature>
<protein>
    <submittedName>
        <fullName evidence="2">Uncharacterized protein</fullName>
    </submittedName>
</protein>
<evidence type="ECO:0000313" key="3">
    <source>
        <dbReference type="Proteomes" id="UP000734823"/>
    </source>
</evidence>
<organism evidence="2 3">
    <name type="scientific">Actinokineospora xionganensis</name>
    <dbReference type="NCBI Taxonomy" id="2684470"/>
    <lineage>
        <taxon>Bacteria</taxon>
        <taxon>Bacillati</taxon>
        <taxon>Actinomycetota</taxon>
        <taxon>Actinomycetes</taxon>
        <taxon>Pseudonocardiales</taxon>
        <taxon>Pseudonocardiaceae</taxon>
        <taxon>Actinokineospora</taxon>
    </lineage>
</organism>
<reference evidence="2 3" key="1">
    <citation type="submission" date="2020-06" db="EMBL/GenBank/DDBJ databases">
        <title>Actinokineospora xiongansis sp. nov., isolated from soil of Baiyangdian.</title>
        <authorList>
            <person name="Zhang X."/>
        </authorList>
    </citation>
    <scope>NUCLEOTIDE SEQUENCE [LARGE SCALE GENOMIC DNA]</scope>
    <source>
        <strain evidence="2 3">HBU206404</strain>
    </source>
</reference>
<accession>A0ABR7LG60</accession>
<comment type="caution">
    <text evidence="2">The sequence shown here is derived from an EMBL/GenBank/DDBJ whole genome shotgun (WGS) entry which is preliminary data.</text>
</comment>
<dbReference type="Proteomes" id="UP000734823">
    <property type="component" value="Unassembled WGS sequence"/>
</dbReference>
<feature type="chain" id="PRO_5046191920" evidence="1">
    <location>
        <begin position="28"/>
        <end position="141"/>
    </location>
</feature>
<keyword evidence="3" id="KW-1185">Reference proteome</keyword>
<dbReference type="EMBL" id="JABVED010000041">
    <property type="protein sequence ID" value="MBC6451705.1"/>
    <property type="molecule type" value="Genomic_DNA"/>
</dbReference>
<gene>
    <name evidence="2" type="ORF">GPZ80_31635</name>
</gene>
<keyword evidence="1" id="KW-0732">Signal</keyword>
<evidence type="ECO:0000313" key="2">
    <source>
        <dbReference type="EMBL" id="MBC6451705.1"/>
    </source>
</evidence>
<evidence type="ECO:0000256" key="1">
    <source>
        <dbReference type="SAM" id="SignalP"/>
    </source>
</evidence>
<sequence length="141" mass="15191">MTTNMITTTTCLSGLLAAVAEHLAVFADVPMPVLVNTYAGWCNEEPVTFQLDCETTLSELSRSMLAWADTLTGVTASVYRYERADGDRMHLYVYGQLTDGTKVAVYGAADYLAAVGLESGTRRSLDLAELKAWAADRAVAA</sequence>